<feature type="transmembrane region" description="Helical" evidence="1">
    <location>
        <begin position="12"/>
        <end position="36"/>
    </location>
</feature>
<comment type="caution">
    <text evidence="2">The sequence shown here is derived from an EMBL/GenBank/DDBJ whole genome shotgun (WGS) entry which is preliminary data.</text>
</comment>
<dbReference type="AlphaFoldDB" id="A0A9D3Z8N5"/>
<dbReference type="PANTHER" id="PTHR24372:SF77">
    <property type="entry name" value="G-PROTEIN COUPLED RECEPTORS FAMILY 1 PROFILE DOMAIN-CONTAINING PROTEIN"/>
    <property type="match status" value="1"/>
</dbReference>
<dbReference type="GO" id="GO:0005886">
    <property type="term" value="C:plasma membrane"/>
    <property type="evidence" value="ECO:0007669"/>
    <property type="project" value="TreeGrafter"/>
</dbReference>
<dbReference type="GO" id="GO:0009755">
    <property type="term" value="P:hormone-mediated signaling pathway"/>
    <property type="evidence" value="ECO:0007669"/>
    <property type="project" value="TreeGrafter"/>
</dbReference>
<dbReference type="EMBL" id="JAIWYP010000014">
    <property type="protein sequence ID" value="KAH3712766.1"/>
    <property type="molecule type" value="Genomic_DNA"/>
</dbReference>
<evidence type="ECO:0000313" key="3">
    <source>
        <dbReference type="Proteomes" id="UP000828390"/>
    </source>
</evidence>
<organism evidence="2 3">
    <name type="scientific">Dreissena polymorpha</name>
    <name type="common">Zebra mussel</name>
    <name type="synonym">Mytilus polymorpha</name>
    <dbReference type="NCBI Taxonomy" id="45954"/>
    <lineage>
        <taxon>Eukaryota</taxon>
        <taxon>Metazoa</taxon>
        <taxon>Spiralia</taxon>
        <taxon>Lophotrochozoa</taxon>
        <taxon>Mollusca</taxon>
        <taxon>Bivalvia</taxon>
        <taxon>Autobranchia</taxon>
        <taxon>Heteroconchia</taxon>
        <taxon>Euheterodonta</taxon>
        <taxon>Imparidentia</taxon>
        <taxon>Neoheterodontei</taxon>
        <taxon>Myida</taxon>
        <taxon>Dreissenoidea</taxon>
        <taxon>Dreissenidae</taxon>
        <taxon>Dreissena</taxon>
    </lineage>
</organism>
<dbReference type="PANTHER" id="PTHR24372">
    <property type="entry name" value="GLYCOPROTEIN HORMONE RECEPTOR"/>
    <property type="match status" value="1"/>
</dbReference>
<proteinExistence type="predicted"/>
<evidence type="ECO:0000256" key="1">
    <source>
        <dbReference type="SAM" id="Phobius"/>
    </source>
</evidence>
<keyword evidence="1" id="KW-0812">Transmembrane</keyword>
<keyword evidence="3" id="KW-1185">Reference proteome</keyword>
<evidence type="ECO:0008006" key="4">
    <source>
        <dbReference type="Google" id="ProtNLM"/>
    </source>
</evidence>
<reference evidence="2" key="2">
    <citation type="submission" date="2020-11" db="EMBL/GenBank/DDBJ databases">
        <authorList>
            <person name="McCartney M.A."/>
            <person name="Auch B."/>
            <person name="Kono T."/>
            <person name="Mallez S."/>
            <person name="Becker A."/>
            <person name="Gohl D.M."/>
            <person name="Silverstein K.A.T."/>
            <person name="Koren S."/>
            <person name="Bechman K.B."/>
            <person name="Herman A."/>
            <person name="Abrahante J.E."/>
            <person name="Garbe J."/>
        </authorList>
    </citation>
    <scope>NUCLEOTIDE SEQUENCE</scope>
    <source>
        <strain evidence="2">Duluth1</strain>
        <tissue evidence="2">Whole animal</tissue>
    </source>
</reference>
<dbReference type="GO" id="GO:0007189">
    <property type="term" value="P:adenylate cyclase-activating G protein-coupled receptor signaling pathway"/>
    <property type="evidence" value="ECO:0007669"/>
    <property type="project" value="TreeGrafter"/>
</dbReference>
<dbReference type="GO" id="GO:0008528">
    <property type="term" value="F:G protein-coupled peptide receptor activity"/>
    <property type="evidence" value="ECO:0007669"/>
    <property type="project" value="TreeGrafter"/>
</dbReference>
<keyword evidence="1" id="KW-0472">Membrane</keyword>
<gene>
    <name evidence="2" type="ORF">DPMN_072523</name>
</gene>
<protein>
    <recommendedName>
        <fullName evidence="4">G-protein coupled receptors family 1 profile domain-containing protein</fullName>
    </recommendedName>
</protein>
<reference evidence="2" key="1">
    <citation type="journal article" date="2019" name="bioRxiv">
        <title>The Genome of the Zebra Mussel, Dreissena polymorpha: A Resource for Invasive Species Research.</title>
        <authorList>
            <person name="McCartney M.A."/>
            <person name="Auch B."/>
            <person name="Kono T."/>
            <person name="Mallez S."/>
            <person name="Zhang Y."/>
            <person name="Obille A."/>
            <person name="Becker A."/>
            <person name="Abrahante J.E."/>
            <person name="Garbe J."/>
            <person name="Badalamenti J.P."/>
            <person name="Herman A."/>
            <person name="Mangelson H."/>
            <person name="Liachko I."/>
            <person name="Sullivan S."/>
            <person name="Sone E.D."/>
            <person name="Koren S."/>
            <person name="Silverstein K.A.T."/>
            <person name="Beckman K.B."/>
            <person name="Gohl D.M."/>
        </authorList>
    </citation>
    <scope>NUCLEOTIDE SEQUENCE</scope>
    <source>
        <strain evidence="2">Duluth1</strain>
        <tissue evidence="2">Whole animal</tissue>
    </source>
</reference>
<keyword evidence="1" id="KW-1133">Transmembrane helix</keyword>
<sequence>MLTPLQVHSFLITNLAVGDFLMGGYLMIIAVVDAYYRGNYILYDRFWRESVL</sequence>
<name>A0A9D3Z8N5_DREPO</name>
<dbReference type="Proteomes" id="UP000828390">
    <property type="component" value="Unassembled WGS sequence"/>
</dbReference>
<accession>A0A9D3Z8N5</accession>
<evidence type="ECO:0000313" key="2">
    <source>
        <dbReference type="EMBL" id="KAH3712766.1"/>
    </source>
</evidence>